<protein>
    <submittedName>
        <fullName evidence="2">Uncharacterized protein</fullName>
    </submittedName>
</protein>
<evidence type="ECO:0000313" key="2">
    <source>
        <dbReference type="EnsemblPlants" id="OPUNC02G27710.1"/>
    </source>
</evidence>
<feature type="compositionally biased region" description="Polar residues" evidence="1">
    <location>
        <begin position="62"/>
        <end position="75"/>
    </location>
</feature>
<dbReference type="AlphaFoldDB" id="A0A0E0K4E5"/>
<proteinExistence type="predicted"/>
<evidence type="ECO:0000256" key="1">
    <source>
        <dbReference type="SAM" id="MobiDB-lite"/>
    </source>
</evidence>
<dbReference type="EnsemblPlants" id="OPUNC02G27710.1">
    <property type="protein sequence ID" value="OPUNC02G27710.1"/>
    <property type="gene ID" value="OPUNC02G27710"/>
</dbReference>
<name>A0A0E0K4E5_ORYPU</name>
<reference evidence="2" key="2">
    <citation type="submission" date="2018-05" db="EMBL/GenBank/DDBJ databases">
        <title>OpunRS2 (Oryza punctata Reference Sequence Version 2).</title>
        <authorList>
            <person name="Zhang J."/>
            <person name="Kudrna D."/>
            <person name="Lee S."/>
            <person name="Talag J."/>
            <person name="Welchert J."/>
            <person name="Wing R.A."/>
        </authorList>
    </citation>
    <scope>NUCLEOTIDE SEQUENCE [LARGE SCALE GENOMIC DNA]</scope>
</reference>
<evidence type="ECO:0000313" key="3">
    <source>
        <dbReference type="Proteomes" id="UP000026962"/>
    </source>
</evidence>
<dbReference type="Gramene" id="OPUNC02G27710.1">
    <property type="protein sequence ID" value="OPUNC02G27710.1"/>
    <property type="gene ID" value="OPUNC02G27710"/>
</dbReference>
<sequence length="186" mass="19787">MVLVKKTVAAGGDLSPHSRAAEDSLTQASSQCGEEELERSNMSLPRGSCRGENDEILERWTTESQSKQILLSSQNDVGGEGEEDDGGVAAAGAEAEKEAEAGGNVSGVHAVSLLATPLASSIKKAEYERNRLPAVVVALLFKEISILVLDEKLQTCTILANISSAAICKLLKDIDQEKHCEFSFNL</sequence>
<feature type="compositionally biased region" description="Basic and acidic residues" evidence="1">
    <location>
        <begin position="49"/>
        <end position="61"/>
    </location>
</feature>
<accession>A0A0E0K4E5</accession>
<dbReference type="Proteomes" id="UP000026962">
    <property type="component" value="Chromosome 2"/>
</dbReference>
<keyword evidence="3" id="KW-1185">Reference proteome</keyword>
<reference evidence="2" key="1">
    <citation type="submission" date="2015-04" db="UniProtKB">
        <authorList>
            <consortium name="EnsemblPlants"/>
        </authorList>
    </citation>
    <scope>IDENTIFICATION</scope>
</reference>
<feature type="region of interest" description="Disordered" evidence="1">
    <location>
        <begin position="1"/>
        <end position="101"/>
    </location>
</feature>
<organism evidence="2">
    <name type="scientific">Oryza punctata</name>
    <name type="common">Red rice</name>
    <dbReference type="NCBI Taxonomy" id="4537"/>
    <lineage>
        <taxon>Eukaryota</taxon>
        <taxon>Viridiplantae</taxon>
        <taxon>Streptophyta</taxon>
        <taxon>Embryophyta</taxon>
        <taxon>Tracheophyta</taxon>
        <taxon>Spermatophyta</taxon>
        <taxon>Magnoliopsida</taxon>
        <taxon>Liliopsida</taxon>
        <taxon>Poales</taxon>
        <taxon>Poaceae</taxon>
        <taxon>BOP clade</taxon>
        <taxon>Oryzoideae</taxon>
        <taxon>Oryzeae</taxon>
        <taxon>Oryzinae</taxon>
        <taxon>Oryza</taxon>
    </lineage>
</organism>
<dbReference type="HOGENOM" id="CLU_1456695_0_0_1"/>